<reference evidence="1" key="1">
    <citation type="journal article" date="2020" name="Nature">
        <title>Giant virus diversity and host interactions through global metagenomics.</title>
        <authorList>
            <person name="Schulz F."/>
            <person name="Roux S."/>
            <person name="Paez-Espino D."/>
            <person name="Jungbluth S."/>
            <person name="Walsh D.A."/>
            <person name="Denef V.J."/>
            <person name="McMahon K.D."/>
            <person name="Konstantinidis K.T."/>
            <person name="Eloe-Fadrosh E.A."/>
            <person name="Kyrpides N.C."/>
            <person name="Woyke T."/>
        </authorList>
    </citation>
    <scope>NUCLEOTIDE SEQUENCE</scope>
    <source>
        <strain evidence="1">GVMAG-M-3300014204-73</strain>
    </source>
</reference>
<dbReference type="AlphaFoldDB" id="A0A6C0BKL9"/>
<evidence type="ECO:0000313" key="1">
    <source>
        <dbReference type="EMBL" id="QHS92600.1"/>
    </source>
</evidence>
<name>A0A6C0BKL9_9ZZZZ</name>
<proteinExistence type="predicted"/>
<sequence>MKNKNNSVCSLIVKFIEHNIAQWTICSGSDDNHLNEFLVFEQTTINDGTLWSTMRDSITITVPQKINFDVFMGFKNHDDDNSTDALFYSNKIDYVAHKGLHELKLHLLSKEYKRVIETRTSSDGHQISITTDGKQIISGGTVTYDT</sequence>
<accession>A0A6C0BKL9</accession>
<dbReference type="EMBL" id="MN739182">
    <property type="protein sequence ID" value="QHS92600.1"/>
    <property type="molecule type" value="Genomic_DNA"/>
</dbReference>
<organism evidence="1">
    <name type="scientific">viral metagenome</name>
    <dbReference type="NCBI Taxonomy" id="1070528"/>
    <lineage>
        <taxon>unclassified sequences</taxon>
        <taxon>metagenomes</taxon>
        <taxon>organismal metagenomes</taxon>
    </lineage>
</organism>
<protein>
    <submittedName>
        <fullName evidence="1">Uncharacterized protein</fullName>
    </submittedName>
</protein>